<dbReference type="EMBL" id="JXTB01000212">
    <property type="protein sequence ID" value="PON53029.1"/>
    <property type="molecule type" value="Genomic_DNA"/>
</dbReference>
<evidence type="ECO:0000313" key="1">
    <source>
        <dbReference type="EMBL" id="PON53029.1"/>
    </source>
</evidence>
<protein>
    <submittedName>
        <fullName evidence="1">Uncharacterized protein</fullName>
    </submittedName>
</protein>
<comment type="caution">
    <text evidence="1">The sequence shown here is derived from an EMBL/GenBank/DDBJ whole genome shotgun (WGS) entry which is preliminary data.</text>
</comment>
<reference evidence="2" key="1">
    <citation type="submission" date="2016-06" db="EMBL/GenBank/DDBJ databases">
        <title>Parallel loss of symbiosis genes in relatives of nitrogen-fixing non-legume Parasponia.</title>
        <authorList>
            <person name="Van Velzen R."/>
            <person name="Holmer R."/>
            <person name="Bu F."/>
            <person name="Rutten L."/>
            <person name="Van Zeijl A."/>
            <person name="Liu W."/>
            <person name="Santuari L."/>
            <person name="Cao Q."/>
            <person name="Sharma T."/>
            <person name="Shen D."/>
            <person name="Roswanjaya Y."/>
            <person name="Wardhani T."/>
            <person name="Kalhor M.S."/>
            <person name="Jansen J."/>
            <person name="Van den Hoogen J."/>
            <person name="Gungor B."/>
            <person name="Hartog M."/>
            <person name="Hontelez J."/>
            <person name="Verver J."/>
            <person name="Yang W.-C."/>
            <person name="Schijlen E."/>
            <person name="Repin R."/>
            <person name="Schilthuizen M."/>
            <person name="Schranz E."/>
            <person name="Heidstra R."/>
            <person name="Miyata K."/>
            <person name="Fedorova E."/>
            <person name="Kohlen W."/>
            <person name="Bisseling T."/>
            <person name="Smit S."/>
            <person name="Geurts R."/>
        </authorList>
    </citation>
    <scope>NUCLEOTIDE SEQUENCE [LARGE SCALE GENOMIC DNA]</scope>
    <source>
        <strain evidence="2">cv. WU1-14</strain>
    </source>
</reference>
<proteinExistence type="predicted"/>
<dbReference type="Proteomes" id="UP000237105">
    <property type="component" value="Unassembled WGS sequence"/>
</dbReference>
<accession>A0A2P5BW88</accession>
<keyword evidence="2" id="KW-1185">Reference proteome</keyword>
<sequence>MPVIYGARSGLGPWFKQNGGSSSGSLVFPGIETHPDGGKMYPGICELSLDLIRLNCDLEAHGLALGLAAWP</sequence>
<organism evidence="1 2">
    <name type="scientific">Parasponia andersonii</name>
    <name type="common">Sponia andersonii</name>
    <dbReference type="NCBI Taxonomy" id="3476"/>
    <lineage>
        <taxon>Eukaryota</taxon>
        <taxon>Viridiplantae</taxon>
        <taxon>Streptophyta</taxon>
        <taxon>Embryophyta</taxon>
        <taxon>Tracheophyta</taxon>
        <taxon>Spermatophyta</taxon>
        <taxon>Magnoliopsida</taxon>
        <taxon>eudicotyledons</taxon>
        <taxon>Gunneridae</taxon>
        <taxon>Pentapetalae</taxon>
        <taxon>rosids</taxon>
        <taxon>fabids</taxon>
        <taxon>Rosales</taxon>
        <taxon>Cannabaceae</taxon>
        <taxon>Parasponia</taxon>
    </lineage>
</organism>
<gene>
    <name evidence="1" type="ORF">PanWU01x14_205650</name>
</gene>
<dbReference type="AlphaFoldDB" id="A0A2P5BW88"/>
<evidence type="ECO:0000313" key="2">
    <source>
        <dbReference type="Proteomes" id="UP000237105"/>
    </source>
</evidence>
<name>A0A2P5BW88_PARAD</name>